<dbReference type="Gene3D" id="3.10.450.200">
    <property type="match status" value="1"/>
</dbReference>
<keyword evidence="8" id="KW-1185">Reference proteome</keyword>
<dbReference type="STRING" id="1322246.BN4_11529"/>
<dbReference type="Proteomes" id="UP000011724">
    <property type="component" value="Chromosome"/>
</dbReference>
<dbReference type="GO" id="GO:0004540">
    <property type="term" value="F:RNA nuclease activity"/>
    <property type="evidence" value="ECO:0007669"/>
    <property type="project" value="InterPro"/>
</dbReference>
<dbReference type="SUPFAM" id="SSF102824">
    <property type="entry name" value="Colicin D/E5 nuclease domain"/>
    <property type="match status" value="1"/>
</dbReference>
<organism evidence="7 8">
    <name type="scientific">Pseudodesulfovibrio piezophilus (strain DSM 21447 / JCM 15486 / C1TLV30)</name>
    <name type="common">Desulfovibrio piezophilus</name>
    <dbReference type="NCBI Taxonomy" id="1322246"/>
    <lineage>
        <taxon>Bacteria</taxon>
        <taxon>Pseudomonadati</taxon>
        <taxon>Thermodesulfobacteriota</taxon>
        <taxon>Desulfovibrionia</taxon>
        <taxon>Desulfovibrionales</taxon>
        <taxon>Desulfovibrionaceae</taxon>
    </lineage>
</organism>
<dbReference type="InterPro" id="IPR038233">
    <property type="entry name" value="Colicin_D/E5_nuclease"/>
</dbReference>
<reference evidence="8" key="2">
    <citation type="journal article" date="2013" name="Stand. Genomic Sci.">
        <title>Complete genome sequence of Desulfocapsa sulfexigens, a marine deltaproteobacterium specialized in disproportionating inorganic sulfur compounds.</title>
        <authorList>
            <person name="Finster K.W."/>
            <person name="Kjeldsen K.U."/>
            <person name="Kube M."/>
            <person name="Reinhardt R."/>
            <person name="Mussmann M."/>
            <person name="Amann R."/>
            <person name="Schreiber L."/>
        </authorList>
    </citation>
    <scope>NUCLEOTIDE SEQUENCE [LARGE SCALE GENOMIC DNA]</scope>
    <source>
        <strain evidence="8">DSM 10523 / SB164P1</strain>
    </source>
</reference>
<accession>M1WQ44</accession>
<keyword evidence="3" id="KW-1266">Target cell cytoplasm</keyword>
<dbReference type="EMBL" id="FO203427">
    <property type="protein sequence ID" value="CCH48764.1"/>
    <property type="molecule type" value="Genomic_DNA"/>
</dbReference>
<keyword evidence="4" id="KW-0843">Virulence</keyword>
<dbReference type="InterPro" id="IPR037178">
    <property type="entry name" value="ColicinD_C_sf"/>
</dbReference>
<dbReference type="HOGENOM" id="CLU_782428_0_0_7"/>
<evidence type="ECO:0000256" key="4">
    <source>
        <dbReference type="ARBA" id="ARBA00023026"/>
    </source>
</evidence>
<dbReference type="GO" id="GO:0090729">
    <property type="term" value="F:toxin activity"/>
    <property type="evidence" value="ECO:0007669"/>
    <property type="project" value="UniProtKB-KW"/>
</dbReference>
<evidence type="ECO:0000256" key="2">
    <source>
        <dbReference type="ARBA" id="ARBA00022656"/>
    </source>
</evidence>
<sequence>MGSLHSSAVGVLGKHAAMKIGEAYDGGNGDIDYVTHKIAHLALGGAIAAASGDDIAAGAIGGMIGEITAEAFLTDRIQSGMTEEDIDKLEAVGVDFSKLAAGLAAAVAGADVDTAAGTAENAAQNNAVDTFFDALFVLADAGKITWGYIIDDDGMVNEGLIDLSADSAAMLIPFVPAGTTRIARIFQKAASKSDDVIDIAKRSVTYSEKQLKRKFKHAGDFGIEGKNYNPSKGERFRKAIDDHVRNTETVEIKGTYRGQDVVHYVNPKTGNNVIKKPDGEFISGWKLKPDQLKNVLTRGKL</sequence>
<evidence type="ECO:0000259" key="5">
    <source>
        <dbReference type="Pfam" id="PF04829"/>
    </source>
</evidence>
<evidence type="ECO:0000313" key="8">
    <source>
        <dbReference type="Proteomes" id="UP000011724"/>
    </source>
</evidence>
<evidence type="ECO:0000256" key="1">
    <source>
        <dbReference type="ARBA" id="ARBA00004219"/>
    </source>
</evidence>
<evidence type="ECO:0000256" key="3">
    <source>
        <dbReference type="ARBA" id="ARBA00022913"/>
    </source>
</evidence>
<feature type="domain" description="VENN motif-containing" evidence="5">
    <location>
        <begin position="96"/>
        <end position="127"/>
    </location>
</feature>
<dbReference type="eggNOG" id="COG3210">
    <property type="taxonomic scope" value="Bacteria"/>
</dbReference>
<dbReference type="AlphaFoldDB" id="M1WQ44"/>
<dbReference type="InterPro" id="IPR024440">
    <property type="entry name" value="ColicinD_C"/>
</dbReference>
<reference evidence="7 8" key="1">
    <citation type="journal article" date="2013" name="PLoS ONE">
        <title>The first genomic and proteomic characterization of a deep-sea sulfate reducer: insights into the piezophilic lifestyle of Desulfovibrio piezophilus.</title>
        <authorList>
            <person name="Pradel N."/>
            <person name="Ji B."/>
            <person name="Gimenez G."/>
            <person name="Talla E."/>
            <person name="Lenoble P."/>
            <person name="Garel M."/>
            <person name="Tamburini C."/>
            <person name="Fourquet P."/>
            <person name="Lebrun R."/>
            <person name="Bertin P."/>
            <person name="Denis Y."/>
            <person name="Pophillat M."/>
            <person name="Barbe V."/>
            <person name="Ollivier B."/>
            <person name="Dolla A."/>
        </authorList>
    </citation>
    <scope>NUCLEOTIDE SEQUENCE [LARGE SCALE GENOMIC DNA]</scope>
    <source>
        <strain evidence="8">DSM 10523 / SB164P1</strain>
    </source>
</reference>
<name>M1WQ44_PSEP2</name>
<dbReference type="InterPro" id="IPR006914">
    <property type="entry name" value="VENN_dom"/>
</dbReference>
<dbReference type="PATRIC" id="fig|879567.3.peg.1598"/>
<feature type="domain" description="Colicin D C-terminal" evidence="6">
    <location>
        <begin position="210"/>
        <end position="294"/>
    </location>
</feature>
<dbReference type="BioCyc" id="DPIE1322246:BN4_RS07675-MONOMER"/>
<gene>
    <name evidence="7" type="ordered locus">BN4_11529</name>
</gene>
<dbReference type="Pfam" id="PF11429">
    <property type="entry name" value="Colicin_D"/>
    <property type="match status" value="1"/>
</dbReference>
<evidence type="ECO:0000313" key="7">
    <source>
        <dbReference type="EMBL" id="CCH48764.1"/>
    </source>
</evidence>
<dbReference type="Pfam" id="PF04829">
    <property type="entry name" value="PT-VENN"/>
    <property type="match status" value="1"/>
</dbReference>
<evidence type="ECO:0000259" key="6">
    <source>
        <dbReference type="Pfam" id="PF11429"/>
    </source>
</evidence>
<proteinExistence type="predicted"/>
<keyword evidence="2" id="KW-0800">Toxin</keyword>
<protein>
    <submittedName>
        <fullName evidence="7">Uncharacterized protein</fullName>
    </submittedName>
</protein>
<comment type="subcellular location">
    <subcellularLocation>
        <location evidence="1">Target cell</location>
        <location evidence="1">Target cell cytoplasm</location>
    </subcellularLocation>
</comment>
<dbReference type="KEGG" id="dpi:BN4_11529"/>